<feature type="transmembrane region" description="Helical" evidence="2">
    <location>
        <begin position="238"/>
        <end position="260"/>
    </location>
</feature>
<evidence type="ECO:0000256" key="2">
    <source>
        <dbReference type="SAM" id="Phobius"/>
    </source>
</evidence>
<keyword evidence="2" id="KW-0812">Transmembrane</keyword>
<gene>
    <name evidence="4" type="ORF">HOLleu_09550</name>
</gene>
<dbReference type="InterPro" id="IPR013783">
    <property type="entry name" value="Ig-like_fold"/>
</dbReference>
<dbReference type="Proteomes" id="UP001152320">
    <property type="component" value="Chromosome 4"/>
</dbReference>
<feature type="domain" description="Ig-like" evidence="3">
    <location>
        <begin position="98"/>
        <end position="186"/>
    </location>
</feature>
<name>A0A9Q1CDK7_HOLLE</name>
<evidence type="ECO:0000313" key="5">
    <source>
        <dbReference type="Proteomes" id="UP001152320"/>
    </source>
</evidence>
<evidence type="ECO:0000259" key="3">
    <source>
        <dbReference type="PROSITE" id="PS50835"/>
    </source>
</evidence>
<dbReference type="AlphaFoldDB" id="A0A9Q1CDK7"/>
<dbReference type="SUPFAM" id="SSF48726">
    <property type="entry name" value="Immunoglobulin"/>
    <property type="match status" value="1"/>
</dbReference>
<dbReference type="InterPro" id="IPR013162">
    <property type="entry name" value="CD80_C2-set"/>
</dbReference>
<evidence type="ECO:0000256" key="1">
    <source>
        <dbReference type="ARBA" id="ARBA00023157"/>
    </source>
</evidence>
<protein>
    <recommendedName>
        <fullName evidence="3">Ig-like domain-containing protein</fullName>
    </recommendedName>
</protein>
<organism evidence="4 5">
    <name type="scientific">Holothuria leucospilota</name>
    <name type="common">Black long sea cucumber</name>
    <name type="synonym">Mertensiothuria leucospilota</name>
    <dbReference type="NCBI Taxonomy" id="206669"/>
    <lineage>
        <taxon>Eukaryota</taxon>
        <taxon>Metazoa</taxon>
        <taxon>Echinodermata</taxon>
        <taxon>Eleutherozoa</taxon>
        <taxon>Echinozoa</taxon>
        <taxon>Holothuroidea</taxon>
        <taxon>Aspidochirotacea</taxon>
        <taxon>Aspidochirotida</taxon>
        <taxon>Holothuriidae</taxon>
        <taxon>Holothuria</taxon>
    </lineage>
</organism>
<accession>A0A9Q1CDK7</accession>
<dbReference type="Gene3D" id="2.60.40.10">
    <property type="entry name" value="Immunoglobulins"/>
    <property type="match status" value="1"/>
</dbReference>
<dbReference type="Pfam" id="PF08205">
    <property type="entry name" value="C2-set_2"/>
    <property type="match status" value="1"/>
</dbReference>
<reference evidence="4" key="1">
    <citation type="submission" date="2021-10" db="EMBL/GenBank/DDBJ databases">
        <title>Tropical sea cucumber genome reveals ecological adaptation and Cuvierian tubules defense mechanism.</title>
        <authorList>
            <person name="Chen T."/>
        </authorList>
    </citation>
    <scope>NUCLEOTIDE SEQUENCE</scope>
    <source>
        <strain evidence="4">Nanhai2018</strain>
        <tissue evidence="4">Muscle</tissue>
    </source>
</reference>
<dbReference type="EMBL" id="JAIZAY010000004">
    <property type="protein sequence ID" value="KAJ8042714.1"/>
    <property type="molecule type" value="Genomic_DNA"/>
</dbReference>
<proteinExistence type="predicted"/>
<dbReference type="InterPro" id="IPR007110">
    <property type="entry name" value="Ig-like_dom"/>
</dbReference>
<sequence>MKRVFQTDIPAMMPDAHKVEHFVFNHFQIFLFTADVVTSDVNVENAPNLSGKRTDTYPITTKLTPANSRHHGMNFYLHKKSDDIEVAIGQDRFVVVIPTVQLTINSVNSLALLVPVPRNESVIATCLASSARPPVNITWFVNNEEQSPSIQNQTISTNSKNNNTFDTFSSISFQPDEETGNITCVIKGLSGTDLFAYGEFQVEQIYPAEDPKTEYDEEVIFSSMFPTVSIGQPFQLDMAFIITPSLIIILTLVIVIACVVKKLKGIKIQLEKNHLLRASTLTEKTFGFLNEARITPDGLHYYSRLQDKTSTARNINAKDMCLLLNMKMGPVYNKWMGTVAIDSNNTKSVVISTITDQTLRSKEIHWDEYVKRVLDLPSNKNLVSIVGICIDAGKDSS</sequence>
<keyword evidence="5" id="KW-1185">Reference proteome</keyword>
<dbReference type="InterPro" id="IPR036179">
    <property type="entry name" value="Ig-like_dom_sf"/>
</dbReference>
<keyword evidence="1" id="KW-1015">Disulfide bond</keyword>
<keyword evidence="2" id="KW-0472">Membrane</keyword>
<dbReference type="PROSITE" id="PS50835">
    <property type="entry name" value="IG_LIKE"/>
    <property type="match status" value="1"/>
</dbReference>
<comment type="caution">
    <text evidence="4">The sequence shown here is derived from an EMBL/GenBank/DDBJ whole genome shotgun (WGS) entry which is preliminary data.</text>
</comment>
<evidence type="ECO:0000313" key="4">
    <source>
        <dbReference type="EMBL" id="KAJ8042714.1"/>
    </source>
</evidence>
<keyword evidence="2" id="KW-1133">Transmembrane helix</keyword>